<dbReference type="AlphaFoldDB" id="H8FP62"/>
<feature type="compositionally biased region" description="Low complexity" evidence="1">
    <location>
        <begin position="39"/>
        <end position="49"/>
    </location>
</feature>
<protein>
    <submittedName>
        <fullName evidence="2">Uncharacterized protein</fullName>
    </submittedName>
</protein>
<dbReference type="EMBL" id="CAHP01000010">
    <property type="protein sequence ID" value="CCG40150.1"/>
    <property type="molecule type" value="Genomic_DNA"/>
</dbReference>
<feature type="compositionally biased region" description="Polar residues" evidence="1">
    <location>
        <begin position="24"/>
        <end position="33"/>
    </location>
</feature>
<evidence type="ECO:0000313" key="3">
    <source>
        <dbReference type="Proteomes" id="UP000004169"/>
    </source>
</evidence>
<evidence type="ECO:0000256" key="1">
    <source>
        <dbReference type="SAM" id="MobiDB-lite"/>
    </source>
</evidence>
<organism evidence="2 3">
    <name type="scientific">Magnetospirillum molischianum DSM 120</name>
    <dbReference type="NCBI Taxonomy" id="1150626"/>
    <lineage>
        <taxon>Bacteria</taxon>
        <taxon>Pseudomonadati</taxon>
        <taxon>Pseudomonadota</taxon>
        <taxon>Alphaproteobacteria</taxon>
        <taxon>Rhodospirillales</taxon>
        <taxon>Rhodospirillaceae</taxon>
        <taxon>Magnetospirillum</taxon>
    </lineage>
</organism>
<dbReference type="RefSeq" id="WP_002726168.1">
    <property type="nucleotide sequence ID" value="NZ_CAHP01000010.1"/>
</dbReference>
<comment type="caution">
    <text evidence="2">The sequence shown here is derived from an EMBL/GenBank/DDBJ whole genome shotgun (WGS) entry which is preliminary data.</text>
</comment>
<dbReference type="Proteomes" id="UP000004169">
    <property type="component" value="Unassembled WGS sequence"/>
</dbReference>
<dbReference type="eggNOG" id="ENOG502ZHDU">
    <property type="taxonomic scope" value="Bacteria"/>
</dbReference>
<dbReference type="STRING" id="1150626.PHAMO_180119"/>
<proteinExistence type="predicted"/>
<keyword evidence="3" id="KW-1185">Reference proteome</keyword>
<reference evidence="2 3" key="1">
    <citation type="journal article" date="2012" name="J. Bacteriol.">
        <title>Draft Genome Sequence of the Purple Photosynthetic Bacterium Phaeospirillum molischianum DSM120, a Particularly Versatile Bacterium.</title>
        <authorList>
            <person name="Duquesne K."/>
            <person name="Prima V."/>
            <person name="Ji B."/>
            <person name="Rouy Z."/>
            <person name="Medigue C."/>
            <person name="Talla E."/>
            <person name="Sturgis J.N."/>
        </authorList>
    </citation>
    <scope>NUCLEOTIDE SEQUENCE [LARGE SCALE GENOMIC DNA]</scope>
    <source>
        <strain evidence="3">DSM120</strain>
    </source>
</reference>
<gene>
    <name evidence="2" type="ORF">PHAMO_180119</name>
</gene>
<evidence type="ECO:0000313" key="2">
    <source>
        <dbReference type="EMBL" id="CCG40150.1"/>
    </source>
</evidence>
<accession>H8FP62</accession>
<name>H8FP62_MAGML</name>
<sequence>MCRGGGAAPSIPTPEPPKEPVKLASTQVQQASDTTRKQLAAAGSTMGGTLLTGGQGLLGQPDTLKKTLLGN</sequence>
<feature type="region of interest" description="Disordered" evidence="1">
    <location>
        <begin position="1"/>
        <end position="71"/>
    </location>
</feature>